<dbReference type="EMBL" id="JAVHJM010000011">
    <property type="protein sequence ID" value="KAK6502263.1"/>
    <property type="molecule type" value="Genomic_DNA"/>
</dbReference>
<proteinExistence type="predicted"/>
<evidence type="ECO:0000313" key="2">
    <source>
        <dbReference type="Proteomes" id="UP001307849"/>
    </source>
</evidence>
<dbReference type="Proteomes" id="UP001307849">
    <property type="component" value="Unassembled WGS sequence"/>
</dbReference>
<sequence>MGFENGNMVSELLSTIDLLEIARCSPEVSEIILPYLKASGRLRQQHKILKKDVHSLVRWFRKLLDRKLVELDSLRAYKEPSGIGGVGTRILLAALEEGDKDIVGFMASNCVTFDDPKVFLKLILKKNVSAVELWVNKNACVNAQWEHGSNLNDDLTPGFCSRVKRTPNSKYSHILTDTIIAFSNRRPSADREAAALGISYRMFIRDSQERNFKITRLLLKAPTANLNLQGIRTFGEVHRPGFRQCSLGCRRGFLTDGRCYENCRLAPRPWLNFSCGEKDCFCLRHPLPGPLLIMFLN</sequence>
<name>A0AAN8NM78_9PEZI</name>
<accession>A0AAN8NM78</accession>
<reference evidence="1 2" key="1">
    <citation type="submission" date="2019-10" db="EMBL/GenBank/DDBJ databases">
        <authorList>
            <person name="Palmer J.M."/>
        </authorList>
    </citation>
    <scope>NUCLEOTIDE SEQUENCE [LARGE SCALE GENOMIC DNA]</scope>
    <source>
        <strain evidence="1 2">TWF506</strain>
    </source>
</reference>
<organism evidence="1 2">
    <name type="scientific">Arthrobotrys conoides</name>
    <dbReference type="NCBI Taxonomy" id="74498"/>
    <lineage>
        <taxon>Eukaryota</taxon>
        <taxon>Fungi</taxon>
        <taxon>Dikarya</taxon>
        <taxon>Ascomycota</taxon>
        <taxon>Pezizomycotina</taxon>
        <taxon>Orbiliomycetes</taxon>
        <taxon>Orbiliales</taxon>
        <taxon>Orbiliaceae</taxon>
        <taxon>Arthrobotrys</taxon>
    </lineage>
</organism>
<protein>
    <submittedName>
        <fullName evidence="1">Uncharacterized protein</fullName>
    </submittedName>
</protein>
<dbReference type="AlphaFoldDB" id="A0AAN8NM78"/>
<gene>
    <name evidence="1" type="ORF">TWF506_002846</name>
</gene>
<keyword evidence="2" id="KW-1185">Reference proteome</keyword>
<comment type="caution">
    <text evidence="1">The sequence shown here is derived from an EMBL/GenBank/DDBJ whole genome shotgun (WGS) entry which is preliminary data.</text>
</comment>
<evidence type="ECO:0000313" key="1">
    <source>
        <dbReference type="EMBL" id="KAK6502263.1"/>
    </source>
</evidence>